<dbReference type="SUPFAM" id="SSF51735">
    <property type="entry name" value="NAD(P)-binding Rossmann-fold domains"/>
    <property type="match status" value="1"/>
</dbReference>
<dbReference type="Proteomes" id="UP000807825">
    <property type="component" value="Unassembled WGS sequence"/>
</dbReference>
<feature type="non-terminal residue" evidence="1">
    <location>
        <position position="1"/>
    </location>
</feature>
<name>A0A9D6Z7G2_9BACT</name>
<evidence type="ECO:0000313" key="2">
    <source>
        <dbReference type="Proteomes" id="UP000807825"/>
    </source>
</evidence>
<gene>
    <name evidence="1" type="ORF">HY912_16480</name>
</gene>
<dbReference type="AlphaFoldDB" id="A0A9D6Z7G2"/>
<evidence type="ECO:0000313" key="1">
    <source>
        <dbReference type="EMBL" id="MBI5251086.1"/>
    </source>
</evidence>
<organism evidence="1 2">
    <name type="scientific">Desulfomonile tiedjei</name>
    <dbReference type="NCBI Taxonomy" id="2358"/>
    <lineage>
        <taxon>Bacteria</taxon>
        <taxon>Pseudomonadati</taxon>
        <taxon>Thermodesulfobacteriota</taxon>
        <taxon>Desulfomonilia</taxon>
        <taxon>Desulfomonilales</taxon>
        <taxon>Desulfomonilaceae</taxon>
        <taxon>Desulfomonile</taxon>
    </lineage>
</organism>
<reference evidence="1" key="1">
    <citation type="submission" date="2020-07" db="EMBL/GenBank/DDBJ databases">
        <title>Huge and variable diversity of episymbiotic CPR bacteria and DPANN archaea in groundwater ecosystems.</title>
        <authorList>
            <person name="He C.Y."/>
            <person name="Keren R."/>
            <person name="Whittaker M."/>
            <person name="Farag I.F."/>
            <person name="Doudna J."/>
            <person name="Cate J.H.D."/>
            <person name="Banfield J.F."/>
        </authorList>
    </citation>
    <scope>NUCLEOTIDE SEQUENCE</scope>
    <source>
        <strain evidence="1">NC_groundwater_1664_Pr3_B-0.1um_52_9</strain>
    </source>
</reference>
<accession>A0A9D6Z7G2</accession>
<dbReference type="Gene3D" id="3.40.50.720">
    <property type="entry name" value="NAD(P)-binding Rossmann-like Domain"/>
    <property type="match status" value="1"/>
</dbReference>
<dbReference type="EMBL" id="JACRDE010000430">
    <property type="protein sequence ID" value="MBI5251086.1"/>
    <property type="molecule type" value="Genomic_DNA"/>
</dbReference>
<comment type="caution">
    <text evidence="1">The sequence shown here is derived from an EMBL/GenBank/DDBJ whole genome shotgun (WGS) entry which is preliminary data.</text>
</comment>
<protein>
    <submittedName>
        <fullName evidence="1">Uncharacterized protein</fullName>
    </submittedName>
</protein>
<sequence>LMGEDSSYNRRDLNINIPADPSGTTNIIPVDYVAKAAVRLIEDPNNHNRIFHLTHPDPPTHQWTLDLICERFNLGGFRFAGAGAPFTQPRNRVERMVWRQMQAILFHFSNNPGFDRTNIDSALPDLKVPQITEDLVHKYLDYAIERDWGHSGN</sequence>
<dbReference type="InterPro" id="IPR036291">
    <property type="entry name" value="NAD(P)-bd_dom_sf"/>
</dbReference>
<proteinExistence type="predicted"/>